<evidence type="ECO:0000313" key="9">
    <source>
        <dbReference type="EMBL" id="TBU54216.1"/>
    </source>
</evidence>
<dbReference type="OrthoDB" id="20105at2759"/>
<keyword evidence="5" id="KW-0949">S-adenosyl-L-methionine</keyword>
<dbReference type="InterPro" id="IPR002877">
    <property type="entry name" value="RNA_MeTrfase_FtsJ_dom"/>
</dbReference>
<organism evidence="9 10">
    <name type="scientific">Dichomitus squalens</name>
    <dbReference type="NCBI Taxonomy" id="114155"/>
    <lineage>
        <taxon>Eukaryota</taxon>
        <taxon>Fungi</taxon>
        <taxon>Dikarya</taxon>
        <taxon>Basidiomycota</taxon>
        <taxon>Agaricomycotina</taxon>
        <taxon>Agaricomycetes</taxon>
        <taxon>Polyporales</taxon>
        <taxon>Polyporaceae</taxon>
        <taxon>Dichomitus</taxon>
    </lineage>
</organism>
<comment type="similarity">
    <text evidence="1">Belongs to the class I-like SAM-binding methyltransferase superfamily. RNA methyltransferase RlmE family.</text>
</comment>
<dbReference type="InterPro" id="IPR015507">
    <property type="entry name" value="rRNA-MeTfrase_E"/>
</dbReference>
<name>A0A4Q9PJF9_9APHY</name>
<keyword evidence="10" id="KW-1185">Reference proteome</keyword>
<dbReference type="GO" id="GO:0005739">
    <property type="term" value="C:mitochondrion"/>
    <property type="evidence" value="ECO:0007669"/>
    <property type="project" value="TreeGrafter"/>
</dbReference>
<evidence type="ECO:0000313" key="8">
    <source>
        <dbReference type="EMBL" id="TBU27089.1"/>
    </source>
</evidence>
<gene>
    <name evidence="9" type="ORF">BD310DRAFT_828482</name>
    <name evidence="8" type="ORF">BD311DRAFT_789346</name>
</gene>
<dbReference type="GO" id="GO:0008650">
    <property type="term" value="F:rRNA (uridine-2'-O-)-methyltransferase activity"/>
    <property type="evidence" value="ECO:0007669"/>
    <property type="project" value="TreeGrafter"/>
</dbReference>
<dbReference type="AlphaFoldDB" id="A0A4Q9PJF9"/>
<sequence>MTFATCFHPSPVRLSHKLPPSSRAWLARQYRDPYVKARLSYPANYRSRSAFKLLELDHKWKFLNHDDVRTVVDLGAAPGGWSQVVAGKMGWTDSDWDVRLTKEAVVGAKGKGKSVLDAATAGFGLKRGKREELKRRVGGKVSDWSALPPEGADELGDLEEADFTRLLDEEDAAEPPRQVGRGTIVAVDLLRMEPIPGVKTLQMNFLSPIADEYISALLREHHPRVLSADESARARHEDGKADVILSDMAANFTGSATADIEASITISEAVFEFVCRHLRTAESIGRRRGGVLVLKHFAHPKADEFRKAVLSPSFHSVAFDKPPSSRSESREGYWICAGWKGAPASQR</sequence>
<dbReference type="STRING" id="114155.A0A4Q9PJF9"/>
<evidence type="ECO:0000256" key="6">
    <source>
        <dbReference type="ARBA" id="ARBA00041184"/>
    </source>
</evidence>
<dbReference type="PANTHER" id="PTHR10920:SF18">
    <property type="entry name" value="RRNA METHYLTRANSFERASE 2, MITOCHONDRIAL"/>
    <property type="match status" value="1"/>
</dbReference>
<dbReference type="HAMAP" id="MF_01547">
    <property type="entry name" value="RNA_methyltr_E"/>
    <property type="match status" value="1"/>
</dbReference>
<evidence type="ECO:0000256" key="4">
    <source>
        <dbReference type="ARBA" id="ARBA00022679"/>
    </source>
</evidence>
<feature type="domain" description="Ribosomal RNA methyltransferase FtsJ" evidence="7">
    <location>
        <begin position="45"/>
        <end position="90"/>
    </location>
</feature>
<dbReference type="PANTHER" id="PTHR10920">
    <property type="entry name" value="RIBOSOMAL RNA METHYLTRANSFERASE"/>
    <property type="match status" value="1"/>
</dbReference>
<proteinExistence type="inferred from homology"/>
<keyword evidence="3 9" id="KW-0489">Methyltransferase</keyword>
<evidence type="ECO:0000256" key="1">
    <source>
        <dbReference type="ARBA" id="ARBA00009258"/>
    </source>
</evidence>
<keyword evidence="4 9" id="KW-0808">Transferase</keyword>
<dbReference type="Pfam" id="PF01728">
    <property type="entry name" value="FtsJ"/>
    <property type="match status" value="2"/>
</dbReference>
<dbReference type="SUPFAM" id="SSF53335">
    <property type="entry name" value="S-adenosyl-L-methionine-dependent methyltransferases"/>
    <property type="match status" value="2"/>
</dbReference>
<protein>
    <recommendedName>
        <fullName evidence="6">rRNA methyltransferase 2, mitochondrial</fullName>
    </recommendedName>
</protein>
<evidence type="ECO:0000259" key="7">
    <source>
        <dbReference type="Pfam" id="PF01728"/>
    </source>
</evidence>
<evidence type="ECO:0000256" key="2">
    <source>
        <dbReference type="ARBA" id="ARBA00022552"/>
    </source>
</evidence>
<dbReference type="EMBL" id="ML145194">
    <property type="protein sequence ID" value="TBU54216.1"/>
    <property type="molecule type" value="Genomic_DNA"/>
</dbReference>
<evidence type="ECO:0000256" key="5">
    <source>
        <dbReference type="ARBA" id="ARBA00022691"/>
    </source>
</evidence>
<feature type="domain" description="Ribosomal RNA methyltransferase FtsJ" evidence="7">
    <location>
        <begin position="178"/>
        <end position="338"/>
    </location>
</feature>
<dbReference type="EMBL" id="ML143436">
    <property type="protein sequence ID" value="TBU27089.1"/>
    <property type="molecule type" value="Genomic_DNA"/>
</dbReference>
<evidence type="ECO:0000313" key="10">
    <source>
        <dbReference type="Proteomes" id="UP000292082"/>
    </source>
</evidence>
<dbReference type="InterPro" id="IPR050082">
    <property type="entry name" value="RNA_methyltr_RlmE"/>
</dbReference>
<evidence type="ECO:0000256" key="3">
    <source>
        <dbReference type="ARBA" id="ARBA00022603"/>
    </source>
</evidence>
<dbReference type="Proteomes" id="UP000292082">
    <property type="component" value="Unassembled WGS sequence"/>
</dbReference>
<dbReference type="Gene3D" id="3.40.50.150">
    <property type="entry name" value="Vaccinia Virus protein VP39"/>
    <property type="match status" value="1"/>
</dbReference>
<reference evidence="9 10" key="1">
    <citation type="submission" date="2019-01" db="EMBL/GenBank/DDBJ databases">
        <title>Draft genome sequences of three monokaryotic isolates of the white-rot basidiomycete fungus Dichomitus squalens.</title>
        <authorList>
            <consortium name="DOE Joint Genome Institute"/>
            <person name="Lopez S.C."/>
            <person name="Andreopoulos B."/>
            <person name="Pangilinan J."/>
            <person name="Lipzen A."/>
            <person name="Riley R."/>
            <person name="Ahrendt S."/>
            <person name="Ng V."/>
            <person name="Barry K."/>
            <person name="Daum C."/>
            <person name="Grigoriev I.V."/>
            <person name="Hilden K.S."/>
            <person name="Makela M.R."/>
            <person name="de Vries R.P."/>
        </authorList>
    </citation>
    <scope>NUCLEOTIDE SEQUENCE [LARGE SCALE GENOMIC DNA]</scope>
    <source>
        <strain evidence="9 10">CBS 464.89</strain>
        <strain evidence="8">OM18370.1</strain>
    </source>
</reference>
<accession>A0A4Q9PJF9</accession>
<dbReference type="InterPro" id="IPR029063">
    <property type="entry name" value="SAM-dependent_MTases_sf"/>
</dbReference>
<keyword evidence="2" id="KW-0698">rRNA processing</keyword>
<dbReference type="Proteomes" id="UP000292957">
    <property type="component" value="Unassembled WGS sequence"/>
</dbReference>